<dbReference type="PANTHER" id="PTHR14119:SF17">
    <property type="entry name" value="ISOCHORISMATASE DOMAIN-CONTAINING PROTEIN 1"/>
    <property type="match status" value="1"/>
</dbReference>
<evidence type="ECO:0000313" key="4">
    <source>
        <dbReference type="EMBL" id="PIK44071.1"/>
    </source>
</evidence>
<sequence>MSGRLHVTPGTLSVTCTAFLLCDMQEKFRPAIKHFDEILEVANRLVKTSKILDIPLIATEQYPKGLGKTVEELDIDHAKGVFEKTKFSMVIPAVEEQLSKLPTLTTVVLFGVETHVCVEQTAIDLVKRGLDVHVVADATSSRSMMDRMIAFEHLRQSGVMVTTSEAVIFQLLGDKENPKFKEVQALVKTLAPTSGLYSEL</sequence>
<comment type="similarity">
    <text evidence="1">Belongs to the isochorismatase family.</text>
</comment>
<evidence type="ECO:0000256" key="1">
    <source>
        <dbReference type="ARBA" id="ARBA00006336"/>
    </source>
</evidence>
<dbReference type="EMBL" id="MRZV01000803">
    <property type="protein sequence ID" value="PIK44071.1"/>
    <property type="molecule type" value="Genomic_DNA"/>
</dbReference>
<organism evidence="4 5">
    <name type="scientific">Stichopus japonicus</name>
    <name type="common">Sea cucumber</name>
    <dbReference type="NCBI Taxonomy" id="307972"/>
    <lineage>
        <taxon>Eukaryota</taxon>
        <taxon>Metazoa</taxon>
        <taxon>Echinodermata</taxon>
        <taxon>Eleutherozoa</taxon>
        <taxon>Echinozoa</taxon>
        <taxon>Holothuroidea</taxon>
        <taxon>Aspidochirotacea</taxon>
        <taxon>Aspidochirotida</taxon>
        <taxon>Stichopodidae</taxon>
        <taxon>Apostichopus</taxon>
    </lineage>
</organism>
<dbReference type="FunFam" id="3.40.50.850:FF:000001">
    <property type="entry name" value="Isochorismatase domain-containing protein 1"/>
    <property type="match status" value="1"/>
</dbReference>
<proteinExistence type="inferred from homology"/>
<dbReference type="Gene3D" id="3.40.50.850">
    <property type="entry name" value="Isochorismatase-like"/>
    <property type="match status" value="1"/>
</dbReference>
<evidence type="ECO:0000256" key="2">
    <source>
        <dbReference type="ARBA" id="ARBA00040688"/>
    </source>
</evidence>
<dbReference type="InterPro" id="IPR036380">
    <property type="entry name" value="Isochorismatase-like_sf"/>
</dbReference>
<dbReference type="PANTHER" id="PTHR14119">
    <property type="entry name" value="HYDROLASE"/>
    <property type="match status" value="1"/>
</dbReference>
<dbReference type="InterPro" id="IPR050993">
    <property type="entry name" value="Isochorismatase_domain"/>
</dbReference>
<dbReference type="SUPFAM" id="SSF52499">
    <property type="entry name" value="Isochorismatase-like hydrolases"/>
    <property type="match status" value="1"/>
</dbReference>
<protein>
    <recommendedName>
        <fullName evidence="2">Isochorismatase domain-containing protein 1</fullName>
    </recommendedName>
</protein>
<accession>A0A2G8K7U5</accession>
<gene>
    <name evidence="4" type="ORF">BSL78_19088</name>
</gene>
<dbReference type="Proteomes" id="UP000230750">
    <property type="component" value="Unassembled WGS sequence"/>
</dbReference>
<name>A0A2G8K7U5_STIJA</name>
<keyword evidence="5" id="KW-1185">Reference proteome</keyword>
<evidence type="ECO:0000259" key="3">
    <source>
        <dbReference type="Pfam" id="PF00857"/>
    </source>
</evidence>
<dbReference type="STRING" id="307972.A0A2G8K7U5"/>
<dbReference type="CDD" id="cd01012">
    <property type="entry name" value="YcaC_related"/>
    <property type="match status" value="1"/>
</dbReference>
<dbReference type="InterPro" id="IPR000868">
    <property type="entry name" value="Isochorismatase-like_dom"/>
</dbReference>
<dbReference type="AlphaFoldDB" id="A0A2G8K7U5"/>
<feature type="domain" description="Isochorismatase-like" evidence="3">
    <location>
        <begin position="17"/>
        <end position="165"/>
    </location>
</feature>
<reference evidence="4 5" key="1">
    <citation type="journal article" date="2017" name="PLoS Biol.">
        <title>The sea cucumber genome provides insights into morphological evolution and visceral regeneration.</title>
        <authorList>
            <person name="Zhang X."/>
            <person name="Sun L."/>
            <person name="Yuan J."/>
            <person name="Sun Y."/>
            <person name="Gao Y."/>
            <person name="Zhang L."/>
            <person name="Li S."/>
            <person name="Dai H."/>
            <person name="Hamel J.F."/>
            <person name="Liu C."/>
            <person name="Yu Y."/>
            <person name="Liu S."/>
            <person name="Lin W."/>
            <person name="Guo K."/>
            <person name="Jin S."/>
            <person name="Xu P."/>
            <person name="Storey K.B."/>
            <person name="Huan P."/>
            <person name="Zhang T."/>
            <person name="Zhou Y."/>
            <person name="Zhang J."/>
            <person name="Lin C."/>
            <person name="Li X."/>
            <person name="Xing L."/>
            <person name="Huo D."/>
            <person name="Sun M."/>
            <person name="Wang L."/>
            <person name="Mercier A."/>
            <person name="Li F."/>
            <person name="Yang H."/>
            <person name="Xiang J."/>
        </authorList>
    </citation>
    <scope>NUCLEOTIDE SEQUENCE [LARGE SCALE GENOMIC DNA]</scope>
    <source>
        <strain evidence="4">Shaxun</strain>
        <tissue evidence="4">Muscle</tissue>
    </source>
</reference>
<dbReference type="OrthoDB" id="269496at2759"/>
<evidence type="ECO:0000313" key="5">
    <source>
        <dbReference type="Proteomes" id="UP000230750"/>
    </source>
</evidence>
<comment type="caution">
    <text evidence="4">The sequence shown here is derived from an EMBL/GenBank/DDBJ whole genome shotgun (WGS) entry which is preliminary data.</text>
</comment>
<dbReference type="Pfam" id="PF00857">
    <property type="entry name" value="Isochorismatase"/>
    <property type="match status" value="1"/>
</dbReference>